<organism evidence="20 21">
    <name type="scientific">Pseudomonas putida</name>
    <name type="common">Arthrobacter siderocapsulatus</name>
    <dbReference type="NCBI Taxonomy" id="303"/>
    <lineage>
        <taxon>Bacteria</taxon>
        <taxon>Pseudomonadati</taxon>
        <taxon>Pseudomonadota</taxon>
        <taxon>Gammaproteobacteria</taxon>
        <taxon>Pseudomonadales</taxon>
        <taxon>Pseudomonadaceae</taxon>
        <taxon>Pseudomonas</taxon>
    </lineage>
</organism>
<evidence type="ECO:0000256" key="2">
    <source>
        <dbReference type="ARBA" id="ARBA00009810"/>
    </source>
</evidence>
<evidence type="ECO:0000259" key="19">
    <source>
        <dbReference type="Pfam" id="PF07715"/>
    </source>
</evidence>
<evidence type="ECO:0000256" key="14">
    <source>
        <dbReference type="PROSITE-ProRule" id="PRU01360"/>
    </source>
</evidence>
<evidence type="ECO:0000256" key="6">
    <source>
        <dbReference type="ARBA" id="ARBA00022692"/>
    </source>
</evidence>
<dbReference type="CDD" id="cd01347">
    <property type="entry name" value="ligand_gated_channel"/>
    <property type="match status" value="1"/>
</dbReference>
<dbReference type="InterPro" id="IPR036942">
    <property type="entry name" value="Beta-barrel_TonB_sf"/>
</dbReference>
<dbReference type="PANTHER" id="PTHR32552:SF74">
    <property type="entry name" value="HYDROXAMATE SIDEROPHORE RECEPTOR FHUE"/>
    <property type="match status" value="1"/>
</dbReference>
<name>A0A1Q9R4F8_PSEPU</name>
<dbReference type="Gene3D" id="2.170.130.10">
    <property type="entry name" value="TonB-dependent receptor, plug domain"/>
    <property type="match status" value="1"/>
</dbReference>
<dbReference type="InterPro" id="IPR012910">
    <property type="entry name" value="Plug_dom"/>
</dbReference>
<evidence type="ECO:0000256" key="1">
    <source>
        <dbReference type="ARBA" id="ARBA00004571"/>
    </source>
</evidence>
<gene>
    <name evidence="20" type="primary">fptA_2</name>
    <name evidence="20" type="ORF">PSEMO_31460</name>
</gene>
<sequence>MHTPSRLTPLSKALLLRQAAFSLALTLPLAAQVHAQDVEGESEAKAANGAPATLNLAPTNINSEVLGTTTENTGSYTTGAVTIGKGAHSLRETPQSVSIITRKFMDDKNITSLDQALSKAPGISFTQRNFGSHQFMSRGFTLGEESFLMDGVTGQTYNLTGWMPLDMADYDRVEVLRGAAGLLVGAGSPGGAVNLVRKRPTADPQFSITTRAGSWDTYRMDLDGSGRLNDQGTLRGRIVAAYEDKGSYIDAQETQTPLLSAIVEADLSDSTTLAASVRRQRSNMNGYSIYDLPRYSNGSGLDISRSTSLSQKWAYKDVEMDQAFIELSHRFNDNWTSKTTIAHTEATMDSAVPYAQGAISPVTQTGSTYRLVEFRDVSSKGNGVDTFLEGNFDAFGLTHQVTLGANWSKQTASTKRATNNAYFGRPINIFDVDNNAFDKPTQPAWSQIFEYTEERKGLYANTRIHLAEPLTLVLGTRVSWFEYDYNDKLADSNDYVNKQTREVTPFAGLIYDIDENWSWYASYADIFKPQANNRTASGSPLDPAIGSNYETGIKGELFDKQLNVSMALFYIKQKDIAAIDNSVGPICIGSDASNNCYLNDVVQRSKGVDLEASGEVLPGLQVMGGYTFNMLDNSSASPVLVDTPKHIARLSTMYTLPGEWNQVSMGLGVSAQSRIENRINGVDVNLGGRAIWDARVGYQIDKHWNIAVNGENLFDHRYYAAGTALDRGNIFGAPRSYMLTLRGDF</sequence>
<evidence type="ECO:0000256" key="4">
    <source>
        <dbReference type="ARBA" id="ARBA00022452"/>
    </source>
</evidence>
<keyword evidence="6 14" id="KW-0812">Transmembrane</keyword>
<evidence type="ECO:0000256" key="11">
    <source>
        <dbReference type="ARBA" id="ARBA00023136"/>
    </source>
</evidence>
<dbReference type="PANTHER" id="PTHR32552">
    <property type="entry name" value="FERRICHROME IRON RECEPTOR-RELATED"/>
    <property type="match status" value="1"/>
</dbReference>
<proteinExistence type="inferred from homology"/>
<keyword evidence="3 14" id="KW-0813">Transport</keyword>
<comment type="caution">
    <text evidence="20">The sequence shown here is derived from an EMBL/GenBank/DDBJ whole genome shotgun (WGS) entry which is preliminary data.</text>
</comment>
<dbReference type="GO" id="GO:0015344">
    <property type="term" value="F:siderophore uptake transmembrane transporter activity"/>
    <property type="evidence" value="ECO:0007669"/>
    <property type="project" value="TreeGrafter"/>
</dbReference>
<evidence type="ECO:0000256" key="15">
    <source>
        <dbReference type="PROSITE-ProRule" id="PRU10144"/>
    </source>
</evidence>
<dbReference type="NCBIfam" id="TIGR01783">
    <property type="entry name" value="TonB-siderophor"/>
    <property type="match status" value="1"/>
</dbReference>
<feature type="domain" description="TonB-dependent receptor-like beta-barrel" evidence="18">
    <location>
        <begin position="283"/>
        <end position="713"/>
    </location>
</feature>
<dbReference type="GO" id="GO:0015891">
    <property type="term" value="P:siderophore transport"/>
    <property type="evidence" value="ECO:0007669"/>
    <property type="project" value="InterPro"/>
</dbReference>
<evidence type="ECO:0000256" key="10">
    <source>
        <dbReference type="ARBA" id="ARBA00023077"/>
    </source>
</evidence>
<feature type="short sequence motif" description="TonB C-terminal box" evidence="15">
    <location>
        <begin position="728"/>
        <end position="745"/>
    </location>
</feature>
<dbReference type="OrthoDB" id="8663017at2"/>
<evidence type="ECO:0000256" key="16">
    <source>
        <dbReference type="RuleBase" id="RU003357"/>
    </source>
</evidence>
<dbReference type="InterPro" id="IPR010105">
    <property type="entry name" value="TonB_sidphr_rcpt"/>
</dbReference>
<protein>
    <submittedName>
        <fullName evidence="20">Fe(3+)-pyochelin receptor</fullName>
    </submittedName>
</protein>
<comment type="similarity">
    <text evidence="2 14 16">Belongs to the TonB-dependent receptor family.</text>
</comment>
<dbReference type="GO" id="GO:0038023">
    <property type="term" value="F:signaling receptor activity"/>
    <property type="evidence" value="ECO:0007669"/>
    <property type="project" value="InterPro"/>
</dbReference>
<evidence type="ECO:0000256" key="3">
    <source>
        <dbReference type="ARBA" id="ARBA00022448"/>
    </source>
</evidence>
<feature type="signal peptide" evidence="17">
    <location>
        <begin position="1"/>
        <end position="35"/>
    </location>
</feature>
<accession>A0A1Q9R4F8</accession>
<evidence type="ECO:0000256" key="17">
    <source>
        <dbReference type="SAM" id="SignalP"/>
    </source>
</evidence>
<keyword evidence="8" id="KW-0408">Iron</keyword>
<dbReference type="InterPro" id="IPR037066">
    <property type="entry name" value="Plug_dom_sf"/>
</dbReference>
<dbReference type="Proteomes" id="UP000186736">
    <property type="component" value="Unassembled WGS sequence"/>
</dbReference>
<dbReference type="SUPFAM" id="SSF56935">
    <property type="entry name" value="Porins"/>
    <property type="match status" value="1"/>
</dbReference>
<dbReference type="GO" id="GO:0009279">
    <property type="term" value="C:cell outer membrane"/>
    <property type="evidence" value="ECO:0007669"/>
    <property type="project" value="UniProtKB-SubCell"/>
</dbReference>
<evidence type="ECO:0000256" key="5">
    <source>
        <dbReference type="ARBA" id="ARBA00022496"/>
    </source>
</evidence>
<dbReference type="InterPro" id="IPR000531">
    <property type="entry name" value="Beta-barrel_TonB"/>
</dbReference>
<keyword evidence="7 17" id="KW-0732">Signal</keyword>
<keyword evidence="13 14" id="KW-0998">Cell outer membrane</keyword>
<keyword evidence="11 14" id="KW-0472">Membrane</keyword>
<evidence type="ECO:0000313" key="20">
    <source>
        <dbReference type="EMBL" id="OLS62235.1"/>
    </source>
</evidence>
<evidence type="ECO:0000256" key="8">
    <source>
        <dbReference type="ARBA" id="ARBA00023004"/>
    </source>
</evidence>
<dbReference type="Gene3D" id="2.40.170.20">
    <property type="entry name" value="TonB-dependent receptor, beta-barrel domain"/>
    <property type="match status" value="1"/>
</dbReference>
<comment type="subcellular location">
    <subcellularLocation>
        <location evidence="1 14">Cell outer membrane</location>
        <topology evidence="1 14">Multi-pass membrane protein</topology>
    </subcellularLocation>
</comment>
<keyword evidence="4 14" id="KW-1134">Transmembrane beta strand</keyword>
<keyword evidence="10 16" id="KW-0798">TonB box</keyword>
<dbReference type="Pfam" id="PF00593">
    <property type="entry name" value="TonB_dep_Rec_b-barrel"/>
    <property type="match status" value="1"/>
</dbReference>
<evidence type="ECO:0000256" key="13">
    <source>
        <dbReference type="ARBA" id="ARBA00023237"/>
    </source>
</evidence>
<dbReference type="AlphaFoldDB" id="A0A1Q9R4F8"/>
<evidence type="ECO:0000259" key="18">
    <source>
        <dbReference type="Pfam" id="PF00593"/>
    </source>
</evidence>
<dbReference type="RefSeq" id="WP_075803944.1">
    <property type="nucleotide sequence ID" value="NZ_MKZO01000025.1"/>
</dbReference>
<dbReference type="InterPro" id="IPR010917">
    <property type="entry name" value="TonB_rcpt_CS"/>
</dbReference>
<feature type="domain" description="TonB-dependent receptor plug" evidence="19">
    <location>
        <begin position="90"/>
        <end position="192"/>
    </location>
</feature>
<evidence type="ECO:0000256" key="9">
    <source>
        <dbReference type="ARBA" id="ARBA00023065"/>
    </source>
</evidence>
<evidence type="ECO:0000256" key="12">
    <source>
        <dbReference type="ARBA" id="ARBA00023170"/>
    </source>
</evidence>
<evidence type="ECO:0000256" key="7">
    <source>
        <dbReference type="ARBA" id="ARBA00022729"/>
    </source>
</evidence>
<dbReference type="Pfam" id="PF07715">
    <property type="entry name" value="Plug"/>
    <property type="match status" value="1"/>
</dbReference>
<evidence type="ECO:0000313" key="21">
    <source>
        <dbReference type="Proteomes" id="UP000186736"/>
    </source>
</evidence>
<dbReference type="InterPro" id="IPR039426">
    <property type="entry name" value="TonB-dep_rcpt-like"/>
</dbReference>
<keyword evidence="12 20" id="KW-0675">Receptor</keyword>
<reference evidence="20 21" key="1">
    <citation type="submission" date="2016-10" db="EMBL/GenBank/DDBJ databases">
        <title>Genome Sequence of Pseudomonas putida GM4FR.</title>
        <authorList>
            <person name="Poehlein A."/>
            <person name="Wemheuer F."/>
            <person name="Hollensteiner J."/>
            <person name="Wemheuer B."/>
        </authorList>
    </citation>
    <scope>NUCLEOTIDE SEQUENCE [LARGE SCALE GENOMIC DNA]</scope>
    <source>
        <strain evidence="20 21">GM4FR</strain>
    </source>
</reference>
<dbReference type="PROSITE" id="PS01156">
    <property type="entry name" value="TONB_DEPENDENT_REC_2"/>
    <property type="match status" value="1"/>
</dbReference>
<dbReference type="PROSITE" id="PS52016">
    <property type="entry name" value="TONB_DEPENDENT_REC_3"/>
    <property type="match status" value="1"/>
</dbReference>
<dbReference type="EMBL" id="MKZO01000025">
    <property type="protein sequence ID" value="OLS62235.1"/>
    <property type="molecule type" value="Genomic_DNA"/>
</dbReference>
<keyword evidence="9" id="KW-0406">Ion transport</keyword>
<keyword evidence="5" id="KW-0410">Iron transport</keyword>
<feature type="chain" id="PRO_5010297978" evidence="17">
    <location>
        <begin position="36"/>
        <end position="745"/>
    </location>
</feature>